<comment type="caution">
    <text evidence="3">The sequence shown here is derived from an EMBL/GenBank/DDBJ whole genome shotgun (WGS) entry which is preliminary data.</text>
</comment>
<evidence type="ECO:0000259" key="2">
    <source>
        <dbReference type="Pfam" id="PF07589"/>
    </source>
</evidence>
<sequence>MCDSLEENMPMNCIRKRFTAAAVMALAASCAQADVLVSNLAQPERSFSELTSLFWAAQSFTTDGSGHALLSIDAMLGTSAYRGDDTEYVAELHASGPGIIGSLLTTFSFGSMPSGAPTSISLLPTSGVTLAAGTTYWLVMGERHGSLDSEYLGWSYADGNASTGPGSLGAFGYSTDGGMSWAASTFDTPNPFRLAVNVASPVPEPSSLALTALGLLALMAMRRVHRTE</sequence>
<feature type="signal peptide" evidence="1">
    <location>
        <begin position="1"/>
        <end position="33"/>
    </location>
</feature>
<dbReference type="Pfam" id="PF07589">
    <property type="entry name" value="PEP-CTERM"/>
    <property type="match status" value="1"/>
</dbReference>
<protein>
    <submittedName>
        <fullName evidence="3">PEP-CTERM sorting domain-containing protein</fullName>
    </submittedName>
</protein>
<evidence type="ECO:0000313" key="3">
    <source>
        <dbReference type="EMBL" id="RQP24426.1"/>
    </source>
</evidence>
<reference evidence="3 4" key="1">
    <citation type="submission" date="2018-08" db="EMBL/GenBank/DDBJ databases">
        <authorList>
            <person name="Khan S.A."/>
            <person name="Jeon C.O."/>
            <person name="Chun B.H."/>
            <person name="Jeong S.E."/>
        </authorList>
    </citation>
    <scope>NUCLEOTIDE SEQUENCE [LARGE SCALE GENOMIC DNA]</scope>
    <source>
        <strain evidence="3 4">S-16</strain>
    </source>
</reference>
<proteinExistence type="predicted"/>
<keyword evidence="1" id="KW-0732">Signal</keyword>
<evidence type="ECO:0000256" key="1">
    <source>
        <dbReference type="SAM" id="SignalP"/>
    </source>
</evidence>
<reference evidence="3 4" key="2">
    <citation type="submission" date="2018-12" db="EMBL/GenBank/DDBJ databases">
        <title>Rhizobacter gummiphilus sp. nov., a rubber-degrading bacterium isolated from the soil of a botanical garden in Japan.</title>
        <authorList>
            <person name="Shunsuke S.S."/>
        </authorList>
    </citation>
    <scope>NUCLEOTIDE SEQUENCE [LARGE SCALE GENOMIC DNA]</scope>
    <source>
        <strain evidence="3 4">S-16</strain>
    </source>
</reference>
<gene>
    <name evidence="3" type="ORF">DZC73_14130</name>
</gene>
<dbReference type="InterPro" id="IPR013424">
    <property type="entry name" value="Ice-binding_C"/>
</dbReference>
<evidence type="ECO:0000313" key="4">
    <source>
        <dbReference type="Proteomes" id="UP000267464"/>
    </source>
</evidence>
<feature type="domain" description="Ice-binding protein C-terminal" evidence="2">
    <location>
        <begin position="201"/>
        <end position="223"/>
    </location>
</feature>
<accession>A0A3N7HT33</accession>
<dbReference type="NCBIfam" id="TIGR02595">
    <property type="entry name" value="PEP_CTERM"/>
    <property type="match status" value="1"/>
</dbReference>
<name>A0A3N7HT33_9BURK</name>
<dbReference type="Proteomes" id="UP000267464">
    <property type="component" value="Unassembled WGS sequence"/>
</dbReference>
<dbReference type="AlphaFoldDB" id="A0A3N7HT33"/>
<keyword evidence="4" id="KW-1185">Reference proteome</keyword>
<feature type="chain" id="PRO_5018149875" evidence="1">
    <location>
        <begin position="34"/>
        <end position="228"/>
    </location>
</feature>
<organism evidence="3 4">
    <name type="scientific">Piscinibacter terrae</name>
    <dbReference type="NCBI Taxonomy" id="2496871"/>
    <lineage>
        <taxon>Bacteria</taxon>
        <taxon>Pseudomonadati</taxon>
        <taxon>Pseudomonadota</taxon>
        <taxon>Betaproteobacteria</taxon>
        <taxon>Burkholderiales</taxon>
        <taxon>Sphaerotilaceae</taxon>
        <taxon>Piscinibacter</taxon>
    </lineage>
</organism>
<dbReference type="EMBL" id="QUSW01000003">
    <property type="protein sequence ID" value="RQP24426.1"/>
    <property type="molecule type" value="Genomic_DNA"/>
</dbReference>
<dbReference type="NCBIfam" id="NF041539">
    <property type="entry name" value="choice_anch_R"/>
    <property type="match status" value="1"/>
</dbReference>